<evidence type="ECO:0000259" key="7">
    <source>
        <dbReference type="PROSITE" id="PS50048"/>
    </source>
</evidence>
<feature type="region of interest" description="Disordered" evidence="6">
    <location>
        <begin position="94"/>
        <end position="132"/>
    </location>
</feature>
<evidence type="ECO:0000256" key="3">
    <source>
        <dbReference type="ARBA" id="ARBA00023125"/>
    </source>
</evidence>
<dbReference type="PROSITE" id="PS00463">
    <property type="entry name" value="ZN2_CY6_FUNGAL_1"/>
    <property type="match status" value="1"/>
</dbReference>
<dbReference type="GO" id="GO:0005634">
    <property type="term" value="C:nucleus"/>
    <property type="evidence" value="ECO:0007669"/>
    <property type="project" value="UniProtKB-SubCell"/>
</dbReference>
<keyword evidence="2" id="KW-0805">Transcription regulation</keyword>
<dbReference type="Pfam" id="PF00172">
    <property type="entry name" value="Zn_clus"/>
    <property type="match status" value="1"/>
</dbReference>
<dbReference type="InterPro" id="IPR036864">
    <property type="entry name" value="Zn2-C6_fun-type_DNA-bd_sf"/>
</dbReference>
<proteinExistence type="predicted"/>
<organism evidence="8 9">
    <name type="scientific">Microthyrium microscopicum</name>
    <dbReference type="NCBI Taxonomy" id="703497"/>
    <lineage>
        <taxon>Eukaryota</taxon>
        <taxon>Fungi</taxon>
        <taxon>Dikarya</taxon>
        <taxon>Ascomycota</taxon>
        <taxon>Pezizomycotina</taxon>
        <taxon>Dothideomycetes</taxon>
        <taxon>Dothideomycetes incertae sedis</taxon>
        <taxon>Microthyriales</taxon>
        <taxon>Microthyriaceae</taxon>
        <taxon>Microthyrium</taxon>
    </lineage>
</organism>
<dbReference type="CDD" id="cd00067">
    <property type="entry name" value="GAL4"/>
    <property type="match status" value="1"/>
</dbReference>
<name>A0A6A6UE15_9PEZI</name>
<keyword evidence="9" id="KW-1185">Reference proteome</keyword>
<sequence>MSDSKRAACLNCRKSKVKCKRAEGASKCQRCESSHLECIVPNIQMGRKKGSRNKRKGLDNYIVKIEQALKKSSKGDLQDDSAFTELQQLLNRVRDRDRRTSSLASGPSQSRGEETEVDEDDDSPSIIHDEDALDDAENPLELLVRASRLRQGKAQSANVRPPSPGSVNFDRDGYGSYADIQRFFMPIRASIDGNGRGDDDESDPIHLGLVTEEEAEMLLAFFYNHTAYIRWGLDPHLYTLQFTRRRSSFLLTSLLAAAALFMPGSGALSKRLTNHRKTLAHRVIHKRLRSVEIVLAFITVPWIHPGTHHAEYDTALYLSMALTIGLDLGLNKIIRPSLGYNADIIRRTPRANTLDANYALAIDGFEGIDIGTDFARRLLRRRERVWLALFAYERGFSLAQGRSPIVPIDPIVLNCDEWHDVDIADYSDGPLVATVALRRDLHGLVDTVRSRCDSYRMIDVGSNVAEEIEAIMERFYENYLAKWTSKIGTGSPKVLAPMSEIMVVHTRLSTYTSVINHPTAPKEVKHLFRKSALSSALHLMRVAVNCESQLNAIANNTTIMISFAGAVALKLSTVSPGGQVAPSVRSLIEQTADVLIRIGTTPKHRNGSPVIYGKYLKMILSQVPTANDPPQITNAFEPAPSIGPTMMPINETAVIPAFDQSQVPDPNLWNESLQHSVLDANEFGDVFQANQAFDPAFASFSPQDANGIIGFDFMNLDGFGSIM</sequence>
<gene>
    <name evidence="8" type="ORF">BT63DRAFT_424843</name>
</gene>
<evidence type="ECO:0000256" key="2">
    <source>
        <dbReference type="ARBA" id="ARBA00023015"/>
    </source>
</evidence>
<dbReference type="OrthoDB" id="3429912at2759"/>
<keyword evidence="4" id="KW-0804">Transcription</keyword>
<keyword evidence="3" id="KW-0238">DNA-binding</keyword>
<keyword evidence="5" id="KW-0539">Nucleus</keyword>
<dbReference type="SMART" id="SM00066">
    <property type="entry name" value="GAL4"/>
    <property type="match status" value="1"/>
</dbReference>
<dbReference type="EMBL" id="MU004235">
    <property type="protein sequence ID" value="KAF2669134.1"/>
    <property type="molecule type" value="Genomic_DNA"/>
</dbReference>
<dbReference type="InterPro" id="IPR051089">
    <property type="entry name" value="prtT"/>
</dbReference>
<feature type="compositionally biased region" description="Polar residues" evidence="6">
    <location>
        <begin position="101"/>
        <end position="110"/>
    </location>
</feature>
<feature type="domain" description="Zn(2)-C6 fungal-type" evidence="7">
    <location>
        <begin position="8"/>
        <end position="40"/>
    </location>
</feature>
<evidence type="ECO:0000256" key="4">
    <source>
        <dbReference type="ARBA" id="ARBA00023163"/>
    </source>
</evidence>
<dbReference type="Gene3D" id="4.10.240.10">
    <property type="entry name" value="Zn(2)-C6 fungal-type DNA-binding domain"/>
    <property type="match status" value="1"/>
</dbReference>
<evidence type="ECO:0000313" key="9">
    <source>
        <dbReference type="Proteomes" id="UP000799302"/>
    </source>
</evidence>
<evidence type="ECO:0000256" key="6">
    <source>
        <dbReference type="SAM" id="MobiDB-lite"/>
    </source>
</evidence>
<dbReference type="CDD" id="cd12148">
    <property type="entry name" value="fungal_TF_MHR"/>
    <property type="match status" value="1"/>
</dbReference>
<evidence type="ECO:0000313" key="8">
    <source>
        <dbReference type="EMBL" id="KAF2669134.1"/>
    </source>
</evidence>
<dbReference type="SUPFAM" id="SSF57701">
    <property type="entry name" value="Zn2/Cys6 DNA-binding domain"/>
    <property type="match status" value="1"/>
</dbReference>
<reference evidence="8" key="1">
    <citation type="journal article" date="2020" name="Stud. Mycol.">
        <title>101 Dothideomycetes genomes: a test case for predicting lifestyles and emergence of pathogens.</title>
        <authorList>
            <person name="Haridas S."/>
            <person name="Albert R."/>
            <person name="Binder M."/>
            <person name="Bloem J."/>
            <person name="Labutti K."/>
            <person name="Salamov A."/>
            <person name="Andreopoulos B."/>
            <person name="Baker S."/>
            <person name="Barry K."/>
            <person name="Bills G."/>
            <person name="Bluhm B."/>
            <person name="Cannon C."/>
            <person name="Castanera R."/>
            <person name="Culley D."/>
            <person name="Daum C."/>
            <person name="Ezra D."/>
            <person name="Gonzalez J."/>
            <person name="Henrissat B."/>
            <person name="Kuo A."/>
            <person name="Liang C."/>
            <person name="Lipzen A."/>
            <person name="Lutzoni F."/>
            <person name="Magnuson J."/>
            <person name="Mondo S."/>
            <person name="Nolan M."/>
            <person name="Ohm R."/>
            <person name="Pangilinan J."/>
            <person name="Park H.-J."/>
            <person name="Ramirez L."/>
            <person name="Alfaro M."/>
            <person name="Sun H."/>
            <person name="Tritt A."/>
            <person name="Yoshinaga Y."/>
            <person name="Zwiers L.-H."/>
            <person name="Turgeon B."/>
            <person name="Goodwin S."/>
            <person name="Spatafora J."/>
            <person name="Crous P."/>
            <person name="Grigoriev I."/>
        </authorList>
    </citation>
    <scope>NUCLEOTIDE SEQUENCE</scope>
    <source>
        <strain evidence="8">CBS 115976</strain>
    </source>
</reference>
<dbReference type="AlphaFoldDB" id="A0A6A6UE15"/>
<dbReference type="GO" id="GO:0000976">
    <property type="term" value="F:transcription cis-regulatory region binding"/>
    <property type="evidence" value="ECO:0007669"/>
    <property type="project" value="TreeGrafter"/>
</dbReference>
<dbReference type="Proteomes" id="UP000799302">
    <property type="component" value="Unassembled WGS sequence"/>
</dbReference>
<feature type="region of interest" description="Disordered" evidence="6">
    <location>
        <begin position="151"/>
        <end position="171"/>
    </location>
</feature>
<dbReference type="InterPro" id="IPR001138">
    <property type="entry name" value="Zn2Cys6_DnaBD"/>
</dbReference>
<dbReference type="GO" id="GO:0008270">
    <property type="term" value="F:zinc ion binding"/>
    <property type="evidence" value="ECO:0007669"/>
    <property type="project" value="InterPro"/>
</dbReference>
<dbReference type="PROSITE" id="PS50048">
    <property type="entry name" value="ZN2_CY6_FUNGAL_2"/>
    <property type="match status" value="1"/>
</dbReference>
<accession>A0A6A6UE15</accession>
<evidence type="ECO:0000256" key="1">
    <source>
        <dbReference type="ARBA" id="ARBA00004123"/>
    </source>
</evidence>
<dbReference type="PANTHER" id="PTHR31845:SF17">
    <property type="entry name" value="ZN(II)2CYS6 TRANSCRIPTION FACTOR (EUROFUNG)"/>
    <property type="match status" value="1"/>
</dbReference>
<dbReference type="PANTHER" id="PTHR31845">
    <property type="entry name" value="FINGER DOMAIN PROTEIN, PUTATIVE-RELATED"/>
    <property type="match status" value="1"/>
</dbReference>
<evidence type="ECO:0000256" key="5">
    <source>
        <dbReference type="ARBA" id="ARBA00023242"/>
    </source>
</evidence>
<dbReference type="GO" id="GO:0000981">
    <property type="term" value="F:DNA-binding transcription factor activity, RNA polymerase II-specific"/>
    <property type="evidence" value="ECO:0007669"/>
    <property type="project" value="InterPro"/>
</dbReference>
<comment type="subcellular location">
    <subcellularLocation>
        <location evidence="1">Nucleus</location>
    </subcellularLocation>
</comment>
<protein>
    <recommendedName>
        <fullName evidence="7">Zn(2)-C6 fungal-type domain-containing protein</fullName>
    </recommendedName>
</protein>